<evidence type="ECO:0000313" key="1">
    <source>
        <dbReference type="EMBL" id="CAH1970128.1"/>
    </source>
</evidence>
<organism evidence="1 2">
    <name type="scientific">Acanthoscelides obtectus</name>
    <name type="common">Bean weevil</name>
    <name type="synonym">Bruchus obtectus</name>
    <dbReference type="NCBI Taxonomy" id="200917"/>
    <lineage>
        <taxon>Eukaryota</taxon>
        <taxon>Metazoa</taxon>
        <taxon>Ecdysozoa</taxon>
        <taxon>Arthropoda</taxon>
        <taxon>Hexapoda</taxon>
        <taxon>Insecta</taxon>
        <taxon>Pterygota</taxon>
        <taxon>Neoptera</taxon>
        <taxon>Endopterygota</taxon>
        <taxon>Coleoptera</taxon>
        <taxon>Polyphaga</taxon>
        <taxon>Cucujiformia</taxon>
        <taxon>Chrysomeloidea</taxon>
        <taxon>Chrysomelidae</taxon>
        <taxon>Bruchinae</taxon>
        <taxon>Bruchini</taxon>
        <taxon>Acanthoscelides</taxon>
    </lineage>
</organism>
<accession>A0A9P0KG49</accession>
<dbReference type="EMBL" id="CAKOFQ010006769">
    <property type="protein sequence ID" value="CAH1970128.1"/>
    <property type="molecule type" value="Genomic_DNA"/>
</dbReference>
<comment type="caution">
    <text evidence="1">The sequence shown here is derived from an EMBL/GenBank/DDBJ whole genome shotgun (WGS) entry which is preliminary data.</text>
</comment>
<sequence length="116" mass="13147">MVRRTTIFGNVKSKRFGRGLPSTIRGPSYSVLLVREDLKFSSFFCLGHLHRIVEENFIDHFLGHSCCEILLSSAALSARRNHVKSPTRHHLGFFFYLGGIFATGDPSTRFLPETSF</sequence>
<evidence type="ECO:0000313" key="2">
    <source>
        <dbReference type="Proteomes" id="UP001152888"/>
    </source>
</evidence>
<dbReference type="AlphaFoldDB" id="A0A9P0KG49"/>
<gene>
    <name evidence="1" type="ORF">ACAOBT_LOCUS8753</name>
</gene>
<proteinExistence type="predicted"/>
<protein>
    <submittedName>
        <fullName evidence="1">Uncharacterized protein</fullName>
    </submittedName>
</protein>
<name>A0A9P0KG49_ACAOB</name>
<reference evidence="1" key="1">
    <citation type="submission" date="2022-03" db="EMBL/GenBank/DDBJ databases">
        <authorList>
            <person name="Sayadi A."/>
        </authorList>
    </citation>
    <scope>NUCLEOTIDE SEQUENCE</scope>
</reference>
<keyword evidence="2" id="KW-1185">Reference proteome</keyword>
<dbReference type="Proteomes" id="UP001152888">
    <property type="component" value="Unassembled WGS sequence"/>
</dbReference>